<sequence>MRPDRRKYPLKKVLYREYLEDYLECGHILPTPSDIIGLYYPERRRCHKCAKEKPVEFNVSKEN</sequence>
<dbReference type="GeneID" id="26626099"/>
<keyword evidence="2" id="KW-1185">Reference proteome</keyword>
<gene>
    <name evidence="1" type="ORF">JENST_151</name>
</gene>
<evidence type="ECO:0000313" key="1">
    <source>
        <dbReference type="EMBL" id="ALA07280.1"/>
    </source>
</evidence>
<protein>
    <submittedName>
        <fullName evidence="1">Uncharacterized protein</fullName>
    </submittedName>
</protein>
<proteinExistence type="predicted"/>
<dbReference type="KEGG" id="vg:26626099"/>
<dbReference type="RefSeq" id="YP_009199212.1">
    <property type="nucleotide sequence ID" value="NC_028805.1"/>
</dbReference>
<organism evidence="1 2">
    <name type="scientific">Brevibacillus phage Jenst</name>
    <dbReference type="NCBI Taxonomy" id="1691954"/>
    <lineage>
        <taxon>Viruses</taxon>
        <taxon>Duplodnaviria</taxon>
        <taxon>Heunggongvirae</taxon>
        <taxon>Uroviricota</taxon>
        <taxon>Caudoviricetes</taxon>
        <taxon>Jenstvirus</taxon>
        <taxon>Jenstvirus jenst</taxon>
    </lineage>
</organism>
<evidence type="ECO:0000313" key="2">
    <source>
        <dbReference type="Proteomes" id="UP000208104"/>
    </source>
</evidence>
<name>A0A0K2CNU5_9CAUD</name>
<reference evidence="1 2" key="1">
    <citation type="journal article" date="2015" name="Genome Announc.">
        <title>Genome Sequences of Five Additional Brevibacillus laterosporus Bacteriophages.</title>
        <authorList>
            <person name="Merrill B.D."/>
            <person name="Berg J.A."/>
            <person name="Graves K.A."/>
            <person name="Ward A.T."/>
            <person name="Hilton J.A."/>
            <person name="Wake B.N."/>
            <person name="Grose J.H."/>
            <person name="Breakwell D.P."/>
            <person name="Burnett S.H."/>
        </authorList>
    </citation>
    <scope>NUCLEOTIDE SEQUENCE [LARGE SCALE GENOMIC DNA]</scope>
</reference>
<accession>A0A0K2CNU5</accession>
<dbReference type="EMBL" id="KT151955">
    <property type="protein sequence ID" value="ALA07280.1"/>
    <property type="molecule type" value="Genomic_DNA"/>
</dbReference>
<dbReference type="Proteomes" id="UP000208104">
    <property type="component" value="Segment"/>
</dbReference>